<evidence type="ECO:0000256" key="2">
    <source>
        <dbReference type="SAM" id="Phobius"/>
    </source>
</evidence>
<protein>
    <submittedName>
        <fullName evidence="3">DUF805 domain-containing protein</fullName>
    </submittedName>
</protein>
<keyword evidence="2" id="KW-0812">Transmembrane</keyword>
<keyword evidence="2" id="KW-0472">Membrane</keyword>
<name>A0ABP4KP22_9ACTN</name>
<evidence type="ECO:0000256" key="1">
    <source>
        <dbReference type="SAM" id="MobiDB-lite"/>
    </source>
</evidence>
<feature type="compositionally biased region" description="Pro residues" evidence="1">
    <location>
        <begin position="114"/>
        <end position="129"/>
    </location>
</feature>
<dbReference type="PANTHER" id="PTHR34980:SF2">
    <property type="entry name" value="INNER MEMBRANE PROTEIN YHAH-RELATED"/>
    <property type="match status" value="1"/>
</dbReference>
<feature type="transmembrane region" description="Helical" evidence="2">
    <location>
        <begin position="49"/>
        <end position="69"/>
    </location>
</feature>
<gene>
    <name evidence="3" type="ORF">GCM10009802_61000</name>
</gene>
<dbReference type="InterPro" id="IPR008523">
    <property type="entry name" value="DUF805"/>
</dbReference>
<organism evidence="3 4">
    <name type="scientific">Streptomyces synnematoformans</name>
    <dbReference type="NCBI Taxonomy" id="415721"/>
    <lineage>
        <taxon>Bacteria</taxon>
        <taxon>Bacillati</taxon>
        <taxon>Actinomycetota</taxon>
        <taxon>Actinomycetes</taxon>
        <taxon>Kitasatosporales</taxon>
        <taxon>Streptomycetaceae</taxon>
        <taxon>Streptomyces</taxon>
    </lineage>
</organism>
<feature type="region of interest" description="Disordered" evidence="1">
    <location>
        <begin position="108"/>
        <end position="129"/>
    </location>
</feature>
<evidence type="ECO:0000313" key="3">
    <source>
        <dbReference type="EMBL" id="GAA1504440.1"/>
    </source>
</evidence>
<comment type="caution">
    <text evidence="3">The sequence shown here is derived from an EMBL/GenBank/DDBJ whole genome shotgun (WGS) entry which is preliminary data.</text>
</comment>
<reference evidence="4" key="1">
    <citation type="journal article" date="2019" name="Int. J. Syst. Evol. Microbiol.">
        <title>The Global Catalogue of Microorganisms (GCM) 10K type strain sequencing project: providing services to taxonomists for standard genome sequencing and annotation.</title>
        <authorList>
            <consortium name="The Broad Institute Genomics Platform"/>
            <consortium name="The Broad Institute Genome Sequencing Center for Infectious Disease"/>
            <person name="Wu L."/>
            <person name="Ma J."/>
        </authorList>
    </citation>
    <scope>NUCLEOTIDE SEQUENCE [LARGE SCALE GENOMIC DNA]</scope>
    <source>
        <strain evidence="4">JCM 15481</strain>
    </source>
</reference>
<dbReference type="Pfam" id="PF05656">
    <property type="entry name" value="DUF805"/>
    <property type="match status" value="1"/>
</dbReference>
<feature type="transmembrane region" description="Helical" evidence="2">
    <location>
        <begin position="23"/>
        <end position="43"/>
    </location>
</feature>
<accession>A0ABP4KP22</accession>
<evidence type="ECO:0000313" key="4">
    <source>
        <dbReference type="Proteomes" id="UP001500443"/>
    </source>
</evidence>
<keyword evidence="4" id="KW-1185">Reference proteome</keyword>
<dbReference type="EMBL" id="BAAAPF010000361">
    <property type="protein sequence ID" value="GAA1504440.1"/>
    <property type="molecule type" value="Genomic_DNA"/>
</dbReference>
<keyword evidence="2" id="KW-1133">Transmembrane helix</keyword>
<proteinExistence type="predicted"/>
<dbReference type="Proteomes" id="UP001500443">
    <property type="component" value="Unassembled WGS sequence"/>
</dbReference>
<dbReference type="PANTHER" id="PTHR34980">
    <property type="entry name" value="INNER MEMBRANE PROTEIN-RELATED-RELATED"/>
    <property type="match status" value="1"/>
</dbReference>
<sequence>MSLCFVPFRRYADFTGRARRREFWSFMLLILVPAASLVVAALLSGSDAVWLAFTSYLLVTFLPALAASVRRLHDAGRSGWWWLLVAFVPFGGIAVLVFLLLDSEARDNDHGPRPKPVPVPAHPASPPPA</sequence>
<feature type="transmembrane region" description="Helical" evidence="2">
    <location>
        <begin position="81"/>
        <end position="101"/>
    </location>
</feature>